<reference evidence="2" key="1">
    <citation type="submission" date="2017-05" db="UniProtKB">
        <authorList>
            <consortium name="EnsemblMetazoa"/>
        </authorList>
    </citation>
    <scope>IDENTIFICATION</scope>
</reference>
<keyword evidence="1" id="KW-0472">Membrane</keyword>
<dbReference type="InParanoid" id="A0A1X7TAW8"/>
<evidence type="ECO:0000256" key="1">
    <source>
        <dbReference type="SAM" id="Phobius"/>
    </source>
</evidence>
<keyword evidence="1" id="KW-0812">Transmembrane</keyword>
<dbReference type="EnsemblMetazoa" id="Aqu2.1.11703_001">
    <property type="protein sequence ID" value="Aqu2.1.11703_001"/>
    <property type="gene ID" value="Aqu2.1.11703"/>
</dbReference>
<proteinExistence type="predicted"/>
<name>A0A1X7TAW8_AMPQE</name>
<keyword evidence="1" id="KW-1133">Transmembrane helix</keyword>
<feature type="transmembrane region" description="Helical" evidence="1">
    <location>
        <begin position="239"/>
        <end position="261"/>
    </location>
</feature>
<protein>
    <submittedName>
        <fullName evidence="2">Uncharacterized protein</fullName>
    </submittedName>
</protein>
<feature type="transmembrane region" description="Helical" evidence="1">
    <location>
        <begin position="12"/>
        <end position="32"/>
    </location>
</feature>
<organism evidence="2">
    <name type="scientific">Amphimedon queenslandica</name>
    <name type="common">Sponge</name>
    <dbReference type="NCBI Taxonomy" id="400682"/>
    <lineage>
        <taxon>Eukaryota</taxon>
        <taxon>Metazoa</taxon>
        <taxon>Porifera</taxon>
        <taxon>Demospongiae</taxon>
        <taxon>Heteroscleromorpha</taxon>
        <taxon>Haplosclerida</taxon>
        <taxon>Niphatidae</taxon>
        <taxon>Amphimedon</taxon>
    </lineage>
</organism>
<evidence type="ECO:0000313" key="2">
    <source>
        <dbReference type="EnsemblMetazoa" id="Aqu2.1.11703_001"/>
    </source>
</evidence>
<dbReference type="AlphaFoldDB" id="A0A1X7TAW8"/>
<accession>A0A1X7TAW8</accession>
<sequence length="275" mass="30871">MPQIVDDNWPGFLIGLGLSGVISGLGFGYLLYNGKIFQIKKAPRPYKDYKELMKDLKSSDTQVISNVLIEGEVTPLDDDRIESKLKDELYHSIYEHGPAGIVKDADKSISRKFRNPNPTISGQYIPDPPPKLDIPFALKSESSEIPVTIKKISDSDQFNSVLEHCDIKCEIDFKSSDLTYRLVRYENLKYDMLVFGGNVAVIGNAHLKVKGGKAEIIIYDPMKVGKSLQSLIPKTRLKWMFASVLVLGGIVLIGIAVFAIYRTKKEEKMNDKKKE</sequence>